<proteinExistence type="predicted"/>
<sequence length="242" mass="23307">MGFRSKIIASSFINAALAATSTISATASVTSIFLPGFDQQGLVASVITAAPTATAYFVQCNPNAVVDCGLGGGVTLTEGPSTFEVSINSTDMTISEACQFSSNTASCTYSTPGGEPAAESATGLQAMYLNVTITAGFEALASASSISAASVASISSVSAASVASISSVLAAEAAAKTADVLATATGTATVAATASSTSSSKTSAANPAETDNGMGSAGIPGARRDIGGVAAACLIAAGLLAM</sequence>
<organism evidence="3 4">
    <name type="scientific">Pestalotiopsis fici (strain W106-1 / CGMCC3.15140)</name>
    <dbReference type="NCBI Taxonomy" id="1229662"/>
    <lineage>
        <taxon>Eukaryota</taxon>
        <taxon>Fungi</taxon>
        <taxon>Dikarya</taxon>
        <taxon>Ascomycota</taxon>
        <taxon>Pezizomycotina</taxon>
        <taxon>Sordariomycetes</taxon>
        <taxon>Xylariomycetidae</taxon>
        <taxon>Amphisphaeriales</taxon>
        <taxon>Sporocadaceae</taxon>
        <taxon>Pestalotiopsis</taxon>
    </lineage>
</organism>
<name>W3XB35_PESFW</name>
<dbReference type="KEGG" id="pfy:PFICI_05169"/>
<dbReference type="OMA" id="TTYKITC"/>
<protein>
    <recommendedName>
        <fullName evidence="5">GPI anchored cell wall protein</fullName>
    </recommendedName>
</protein>
<feature type="compositionally biased region" description="Low complexity" evidence="1">
    <location>
        <begin position="196"/>
        <end position="205"/>
    </location>
</feature>
<keyword evidence="2" id="KW-0732">Signal</keyword>
<dbReference type="PANTHER" id="PTHR40640">
    <property type="entry name" value="ANCHORED GLYCOPROTEIN, PUTATIVE (AFU_ORTHOLOGUE AFUA_8G04860)-RELATED"/>
    <property type="match status" value="1"/>
</dbReference>
<dbReference type="AlphaFoldDB" id="W3XB35"/>
<dbReference type="GeneID" id="19270182"/>
<evidence type="ECO:0000313" key="4">
    <source>
        <dbReference type="Proteomes" id="UP000030651"/>
    </source>
</evidence>
<dbReference type="InParanoid" id="W3XB35"/>
<dbReference type="RefSeq" id="XP_007831941.1">
    <property type="nucleotide sequence ID" value="XM_007833750.1"/>
</dbReference>
<evidence type="ECO:0008006" key="5">
    <source>
        <dbReference type="Google" id="ProtNLM"/>
    </source>
</evidence>
<keyword evidence="4" id="KW-1185">Reference proteome</keyword>
<dbReference type="Proteomes" id="UP000030651">
    <property type="component" value="Unassembled WGS sequence"/>
</dbReference>
<feature type="region of interest" description="Disordered" evidence="1">
    <location>
        <begin position="196"/>
        <end position="217"/>
    </location>
</feature>
<dbReference type="EMBL" id="KI912111">
    <property type="protein sequence ID" value="ETS83293.1"/>
    <property type="molecule type" value="Genomic_DNA"/>
</dbReference>
<reference evidence="4" key="1">
    <citation type="journal article" date="2015" name="BMC Genomics">
        <title>Genomic and transcriptomic analysis of the endophytic fungus Pestalotiopsis fici reveals its lifestyle and high potential for synthesis of natural products.</title>
        <authorList>
            <person name="Wang X."/>
            <person name="Zhang X."/>
            <person name="Liu L."/>
            <person name="Xiang M."/>
            <person name="Wang W."/>
            <person name="Sun X."/>
            <person name="Che Y."/>
            <person name="Guo L."/>
            <person name="Liu G."/>
            <person name="Guo L."/>
            <person name="Wang C."/>
            <person name="Yin W.B."/>
            <person name="Stadler M."/>
            <person name="Zhang X."/>
            <person name="Liu X."/>
        </authorList>
    </citation>
    <scope>NUCLEOTIDE SEQUENCE [LARGE SCALE GENOMIC DNA]</scope>
    <source>
        <strain evidence="4">W106-1 / CGMCC3.15140</strain>
    </source>
</reference>
<evidence type="ECO:0000256" key="2">
    <source>
        <dbReference type="SAM" id="SignalP"/>
    </source>
</evidence>
<dbReference type="OrthoDB" id="4991875at2759"/>
<feature type="signal peptide" evidence="2">
    <location>
        <begin position="1"/>
        <end position="18"/>
    </location>
</feature>
<dbReference type="PANTHER" id="PTHR40640:SF1">
    <property type="entry name" value="ANCHORED GLYCOPROTEIN, PUTATIVE (AFU_ORTHOLOGUE AFUA_8G04860)-RELATED"/>
    <property type="match status" value="1"/>
</dbReference>
<evidence type="ECO:0000313" key="3">
    <source>
        <dbReference type="EMBL" id="ETS83293.1"/>
    </source>
</evidence>
<feature type="chain" id="PRO_5004834888" description="GPI anchored cell wall protein" evidence="2">
    <location>
        <begin position="19"/>
        <end position="242"/>
    </location>
</feature>
<evidence type="ECO:0000256" key="1">
    <source>
        <dbReference type="SAM" id="MobiDB-lite"/>
    </source>
</evidence>
<gene>
    <name evidence="3" type="ORF">PFICI_05169</name>
</gene>
<dbReference type="HOGENOM" id="CLU_074173_2_1_1"/>
<accession>W3XB35</accession>